<accession>A0A1A6APA5</accession>
<feature type="domain" description="UVR" evidence="15">
    <location>
        <begin position="622"/>
        <end position="657"/>
    </location>
</feature>
<gene>
    <name evidence="18" type="primary">uvrB_2</name>
    <name evidence="12" type="synonym">uvrB</name>
    <name evidence="18" type="ORF">CLRAG_28720</name>
</gene>
<keyword evidence="7 12" id="KW-0067">ATP-binding</keyword>
<dbReference type="NCBIfam" id="TIGR00631">
    <property type="entry name" value="uvrb"/>
    <property type="match status" value="1"/>
</dbReference>
<dbReference type="InterPro" id="IPR027417">
    <property type="entry name" value="P-loop_NTPase"/>
</dbReference>
<dbReference type="GO" id="GO:0009381">
    <property type="term" value="F:excinuclease ABC activity"/>
    <property type="evidence" value="ECO:0007669"/>
    <property type="project" value="UniProtKB-UniRule"/>
</dbReference>
<dbReference type="Pfam" id="PF00271">
    <property type="entry name" value="Helicase_C"/>
    <property type="match status" value="1"/>
</dbReference>
<dbReference type="Gene3D" id="4.10.860.10">
    <property type="entry name" value="UVR domain"/>
    <property type="match status" value="1"/>
</dbReference>
<proteinExistence type="inferred from homology"/>
<dbReference type="GO" id="GO:0005737">
    <property type="term" value="C:cytoplasm"/>
    <property type="evidence" value="ECO:0007669"/>
    <property type="project" value="UniProtKB-SubCell"/>
</dbReference>
<dbReference type="Pfam" id="PF02151">
    <property type="entry name" value="UVR"/>
    <property type="match status" value="1"/>
</dbReference>
<evidence type="ECO:0000256" key="14">
    <source>
        <dbReference type="SAM" id="Coils"/>
    </source>
</evidence>
<dbReference type="InterPro" id="IPR041471">
    <property type="entry name" value="UvrB_inter"/>
</dbReference>
<dbReference type="InterPro" id="IPR014001">
    <property type="entry name" value="Helicase_ATP-bd"/>
</dbReference>
<dbReference type="EMBL" id="LROS01000033">
    <property type="protein sequence ID" value="OBR91887.1"/>
    <property type="molecule type" value="Genomic_DNA"/>
</dbReference>
<dbReference type="Pfam" id="PF17757">
    <property type="entry name" value="UvrB_inter"/>
    <property type="match status" value="1"/>
</dbReference>
<evidence type="ECO:0000256" key="6">
    <source>
        <dbReference type="ARBA" id="ARBA00022769"/>
    </source>
</evidence>
<dbReference type="HAMAP" id="MF_00204">
    <property type="entry name" value="UvrB"/>
    <property type="match status" value="1"/>
</dbReference>
<sequence>MGVFKIHSKFKPTGDQPQAIDSIADGVLKGNKFQTLLGVTGSGKTFTMANIIEKVQKPTLVLAHNKTLAAQLCSEFRDFFPNNSVEYFVSYYDYYQPEAYIPQTDTYIEKDASINDEIDKLRHSATSALLERKDVVVVASVSCIYGLGNPEEYKKLTLSLRPGMIKNRDEVLKKLVEIQYERNDINFVRGTFRVKGDIVDIFPAASTDHAIRVEFFGDEIDKIREFDVLTGDTIGLRKHANIFPASHFATSREKMELAIEKIEEELEHRLKELTSQDKLLEAQRLKQRTNFDIEMMREVGYCSGIENYSRIMDGRAKGSPPQTLIDYFPDDFLLFIDESHVTLPQVKAMYAGDRSRKDTLVEYGFRLPSAYDNRPLKFQEFEKKINQVVFVSATPSDYELEHSENVAEQILRPTGLLDPEIIVKPIKGQIDDLYNSIQKTISRGYRILVTTLTKKMAEDLTDYFKDMNIKARYLHSSIATIDRMKIIRDLRKGEFDVLVGINLLREGLDIPEVALVAILDADKEGFLRSEKSLIQTIGRAARNSESKVIMYADVITKSMDKAISETGRRRKIQIEYNKKNGIVPKTINKAIREVIESTMVLEEKEEYNSLEEAVKADNEKIDELIEAHERQMKKAAKELRFEEAAKLRDEILKLKKQKNK</sequence>
<dbReference type="GO" id="GO:0005524">
    <property type="term" value="F:ATP binding"/>
    <property type="evidence" value="ECO:0007669"/>
    <property type="project" value="UniProtKB-UniRule"/>
</dbReference>
<dbReference type="Gene3D" id="3.40.50.300">
    <property type="entry name" value="P-loop containing nucleotide triphosphate hydrolases"/>
    <property type="match status" value="3"/>
</dbReference>
<evidence type="ECO:0000256" key="1">
    <source>
        <dbReference type="ARBA" id="ARBA00004496"/>
    </source>
</evidence>
<dbReference type="SUPFAM" id="SSF52540">
    <property type="entry name" value="P-loop containing nucleoside triphosphate hydrolases"/>
    <property type="match status" value="2"/>
</dbReference>
<evidence type="ECO:0000313" key="18">
    <source>
        <dbReference type="EMBL" id="OBR91887.1"/>
    </source>
</evidence>
<name>A0A1A6APA5_9CLOT</name>
<dbReference type="InterPro" id="IPR004807">
    <property type="entry name" value="UvrB"/>
</dbReference>
<keyword evidence="12 13" id="KW-0742">SOS response</keyword>
<keyword evidence="19" id="KW-1185">Reference proteome</keyword>
<dbReference type="Pfam" id="PF04851">
    <property type="entry name" value="ResIII"/>
    <property type="match status" value="1"/>
</dbReference>
<dbReference type="CDD" id="cd18790">
    <property type="entry name" value="SF2_C_UvrB"/>
    <property type="match status" value="1"/>
</dbReference>
<feature type="short sequence motif" description="Beta-hairpin" evidence="12">
    <location>
        <begin position="91"/>
        <end position="114"/>
    </location>
</feature>
<feature type="coiled-coil region" evidence="14">
    <location>
        <begin position="600"/>
        <end position="645"/>
    </location>
</feature>
<keyword evidence="3 12" id="KW-0963">Cytoplasm</keyword>
<dbReference type="GO" id="GO:0009380">
    <property type="term" value="C:excinuclease repair complex"/>
    <property type="evidence" value="ECO:0007669"/>
    <property type="project" value="InterPro"/>
</dbReference>
<evidence type="ECO:0000256" key="2">
    <source>
        <dbReference type="ARBA" id="ARBA00008533"/>
    </source>
</evidence>
<evidence type="ECO:0000256" key="13">
    <source>
        <dbReference type="RuleBase" id="RU003587"/>
    </source>
</evidence>
<dbReference type="PROSITE" id="PS50151">
    <property type="entry name" value="UVR"/>
    <property type="match status" value="1"/>
</dbReference>
<feature type="domain" description="Helicase C-terminal" evidence="17">
    <location>
        <begin position="429"/>
        <end position="595"/>
    </location>
</feature>
<keyword evidence="9 12" id="KW-0234">DNA repair</keyword>
<dbReference type="AlphaFoldDB" id="A0A1A6APA5"/>
<dbReference type="PANTHER" id="PTHR24029">
    <property type="entry name" value="UVRABC SYSTEM PROTEIN B"/>
    <property type="match status" value="1"/>
</dbReference>
<dbReference type="PROSITE" id="PS51192">
    <property type="entry name" value="HELICASE_ATP_BIND_1"/>
    <property type="match status" value="1"/>
</dbReference>
<reference evidence="18 19" key="1">
    <citation type="journal article" date="2012" name="Front. Microbiol.">
        <title>Draft Genome Sequence of the Virulent Strain 01-B526 of the Fish Pathogen Aeromonas salmonicida.</title>
        <authorList>
            <person name="Charette S.J."/>
            <person name="Brochu F."/>
            <person name="Boyle B."/>
            <person name="Filion G."/>
            <person name="Tanaka K.H."/>
            <person name="Derome N."/>
        </authorList>
    </citation>
    <scope>NUCLEOTIDE SEQUENCE [LARGE SCALE GENOMIC DNA]</scope>
    <source>
        <strain evidence="18 19">P11</strain>
    </source>
</reference>
<comment type="domain">
    <text evidence="12">The beta-hairpin motif is involved in DNA binding.</text>
</comment>
<dbReference type="InterPro" id="IPR001650">
    <property type="entry name" value="Helicase_C-like"/>
</dbReference>
<evidence type="ECO:0000259" key="16">
    <source>
        <dbReference type="PROSITE" id="PS51192"/>
    </source>
</evidence>
<dbReference type="GO" id="GO:0003677">
    <property type="term" value="F:DNA binding"/>
    <property type="evidence" value="ECO:0007669"/>
    <property type="project" value="UniProtKB-UniRule"/>
</dbReference>
<dbReference type="PATRIC" id="fig|1353534.3.peg.2911"/>
<organism evidence="18 19">
    <name type="scientific">Clostridium ragsdalei P11</name>
    <dbReference type="NCBI Taxonomy" id="1353534"/>
    <lineage>
        <taxon>Bacteria</taxon>
        <taxon>Bacillati</taxon>
        <taxon>Bacillota</taxon>
        <taxon>Clostridia</taxon>
        <taxon>Eubacteriales</taxon>
        <taxon>Clostridiaceae</taxon>
        <taxon>Clostridium</taxon>
    </lineage>
</organism>
<dbReference type="GO" id="GO:0009432">
    <property type="term" value="P:SOS response"/>
    <property type="evidence" value="ECO:0007669"/>
    <property type="project" value="UniProtKB-UniRule"/>
</dbReference>
<protein>
    <recommendedName>
        <fullName evidence="11 12">UvrABC system protein B</fullName>
        <shortName evidence="12">Protein UvrB</shortName>
    </recommendedName>
    <alternativeName>
        <fullName evidence="12">Excinuclease ABC subunit B</fullName>
    </alternativeName>
</protein>
<evidence type="ECO:0000256" key="5">
    <source>
        <dbReference type="ARBA" id="ARBA00022763"/>
    </source>
</evidence>
<evidence type="ECO:0000256" key="9">
    <source>
        <dbReference type="ARBA" id="ARBA00023204"/>
    </source>
</evidence>
<dbReference type="RefSeq" id="WP_065079020.1">
    <property type="nucleotide sequence ID" value="NZ_LROS01000033.1"/>
</dbReference>
<comment type="subunit">
    <text evidence="10 12 13">Forms a heterotetramer with UvrA during the search for lesions. Interacts with UvrC in an incision complex.</text>
</comment>
<evidence type="ECO:0000259" key="15">
    <source>
        <dbReference type="PROSITE" id="PS50151"/>
    </source>
</evidence>
<dbReference type="CDD" id="cd17916">
    <property type="entry name" value="DEXHc_UvrB"/>
    <property type="match status" value="1"/>
</dbReference>
<dbReference type="InterPro" id="IPR024759">
    <property type="entry name" value="UvrB_YAD/RRR_dom"/>
</dbReference>
<evidence type="ECO:0000256" key="8">
    <source>
        <dbReference type="ARBA" id="ARBA00022881"/>
    </source>
</evidence>
<feature type="binding site" evidence="12">
    <location>
        <begin position="38"/>
        <end position="45"/>
    </location>
    <ligand>
        <name>ATP</name>
        <dbReference type="ChEBI" id="CHEBI:30616"/>
    </ligand>
</feature>
<keyword evidence="6 12" id="KW-0228">DNA excision</keyword>
<dbReference type="NCBIfam" id="NF003673">
    <property type="entry name" value="PRK05298.1"/>
    <property type="match status" value="1"/>
</dbReference>
<keyword evidence="8 12" id="KW-0267">Excision nuclease</keyword>
<evidence type="ECO:0000256" key="4">
    <source>
        <dbReference type="ARBA" id="ARBA00022741"/>
    </source>
</evidence>
<dbReference type="Proteomes" id="UP000093954">
    <property type="component" value="Unassembled WGS sequence"/>
</dbReference>
<keyword evidence="4 12" id="KW-0547">Nucleotide-binding</keyword>
<keyword evidence="5 12" id="KW-0227">DNA damage</keyword>
<dbReference type="SMART" id="SM00490">
    <property type="entry name" value="HELICc"/>
    <property type="match status" value="1"/>
</dbReference>
<feature type="coiled-coil region" evidence="14">
    <location>
        <begin position="252"/>
        <end position="283"/>
    </location>
</feature>
<evidence type="ECO:0000256" key="11">
    <source>
        <dbReference type="ARBA" id="ARBA00029504"/>
    </source>
</evidence>
<evidence type="ECO:0000313" key="19">
    <source>
        <dbReference type="Proteomes" id="UP000093954"/>
    </source>
</evidence>
<evidence type="ECO:0000256" key="7">
    <source>
        <dbReference type="ARBA" id="ARBA00022840"/>
    </source>
</evidence>
<comment type="subcellular location">
    <subcellularLocation>
        <location evidence="1 12 13">Cytoplasm</location>
    </subcellularLocation>
</comment>
<comment type="function">
    <text evidence="12">The UvrABC repair system catalyzes the recognition and processing of DNA lesions. A damage recognition complex composed of 2 UvrA and 2 UvrB subunits scans DNA for abnormalities. Upon binding of the UvrA(2)B(2) complex to a putative damaged site, the DNA wraps around one UvrB monomer. DNA wrap is dependent on ATP binding by UvrB and probably causes local melting of the DNA helix, facilitating insertion of UvrB beta-hairpin between the DNA strands. Then UvrB probes one DNA strand for the presence of a lesion. If a lesion is found the UvrA subunits dissociate and the UvrB-DNA preincision complex is formed. This complex is subsequently bound by UvrC and the second UvrB is released. If no lesion is found, the DNA wraps around the other UvrB subunit that will check the other stand for damage.</text>
</comment>
<comment type="caution">
    <text evidence="18">The sequence shown here is derived from an EMBL/GenBank/DDBJ whole genome shotgun (WGS) entry which is preliminary data.</text>
</comment>
<evidence type="ECO:0000259" key="17">
    <source>
        <dbReference type="PROSITE" id="PS51194"/>
    </source>
</evidence>
<dbReference type="InterPro" id="IPR001943">
    <property type="entry name" value="UVR_dom"/>
</dbReference>
<evidence type="ECO:0000256" key="3">
    <source>
        <dbReference type="ARBA" id="ARBA00022490"/>
    </source>
</evidence>
<dbReference type="GO" id="GO:0006289">
    <property type="term" value="P:nucleotide-excision repair"/>
    <property type="evidence" value="ECO:0007669"/>
    <property type="project" value="UniProtKB-UniRule"/>
</dbReference>
<dbReference type="SMART" id="SM00487">
    <property type="entry name" value="DEXDc"/>
    <property type="match status" value="1"/>
</dbReference>
<dbReference type="GO" id="GO:0016887">
    <property type="term" value="F:ATP hydrolysis activity"/>
    <property type="evidence" value="ECO:0007669"/>
    <property type="project" value="InterPro"/>
</dbReference>
<keyword evidence="14" id="KW-0175">Coiled coil</keyword>
<comment type="similarity">
    <text evidence="2 12 13">Belongs to the UvrB family.</text>
</comment>
<evidence type="ECO:0000256" key="12">
    <source>
        <dbReference type="HAMAP-Rule" id="MF_00204"/>
    </source>
</evidence>
<dbReference type="InterPro" id="IPR006935">
    <property type="entry name" value="Helicase/UvrB_N"/>
</dbReference>
<dbReference type="Pfam" id="PF12344">
    <property type="entry name" value="UvrB"/>
    <property type="match status" value="1"/>
</dbReference>
<feature type="domain" description="Helicase ATP-binding" evidence="16">
    <location>
        <begin position="25"/>
        <end position="182"/>
    </location>
</feature>
<evidence type="ECO:0000256" key="10">
    <source>
        <dbReference type="ARBA" id="ARBA00026033"/>
    </source>
</evidence>
<dbReference type="PROSITE" id="PS51194">
    <property type="entry name" value="HELICASE_CTER"/>
    <property type="match status" value="1"/>
</dbReference>
<dbReference type="PANTHER" id="PTHR24029:SF0">
    <property type="entry name" value="UVRABC SYSTEM PROTEIN B"/>
    <property type="match status" value="1"/>
</dbReference>